<dbReference type="AlphaFoldDB" id="A0A1X1GX72"/>
<dbReference type="RefSeq" id="WP_070479956.1">
    <property type="nucleotide sequence ID" value="NZ_NCUJ01000018.1"/>
</dbReference>
<evidence type="ECO:0000256" key="1">
    <source>
        <dbReference type="SAM" id="Phobius"/>
    </source>
</evidence>
<sequence>MNFFGKELQNKKEKRVANLPDSKKESVNFLKYSLMILLAMILVVALLYIFKAELLLRLLDFIFEIFQKILDLFSEVTDFLFRVWPSPLSLFK</sequence>
<reference evidence="2 3" key="1">
    <citation type="journal article" date="2016" name="Eur. J. Clin. Microbiol. Infect. Dis.">
        <title>Whole genome sequencing as a tool for phylogenetic analysis of clinical strains of Mitis group streptococci.</title>
        <authorList>
            <person name="Rasmussen L.H."/>
            <person name="Dargis R."/>
            <person name="Hojholt K."/>
            <person name="Christensen J.J."/>
            <person name="Skovgaard O."/>
            <person name="Justesen U.S."/>
            <person name="Rosenvinge F.S."/>
            <person name="Moser C."/>
            <person name="Lukjancenko O."/>
            <person name="Rasmussen S."/>
            <person name="Nielsen X.C."/>
        </authorList>
    </citation>
    <scope>NUCLEOTIDE SEQUENCE [LARGE SCALE GENOMIC DNA]</scope>
    <source>
        <strain evidence="2 3">RH_8610_08</strain>
    </source>
</reference>
<evidence type="ECO:0000313" key="3">
    <source>
        <dbReference type="Proteomes" id="UP000193768"/>
    </source>
</evidence>
<keyword evidence="1" id="KW-0812">Transmembrane</keyword>
<dbReference type="EMBL" id="NCUJ01000018">
    <property type="protein sequence ID" value="ORO51314.1"/>
    <property type="molecule type" value="Genomic_DNA"/>
</dbReference>
<feature type="transmembrane region" description="Helical" evidence="1">
    <location>
        <begin position="29"/>
        <end position="50"/>
    </location>
</feature>
<evidence type="ECO:0000313" key="2">
    <source>
        <dbReference type="EMBL" id="ORO51314.1"/>
    </source>
</evidence>
<name>A0A1X1GX72_STROR</name>
<proteinExistence type="predicted"/>
<dbReference type="Proteomes" id="UP000193768">
    <property type="component" value="Unassembled WGS sequence"/>
</dbReference>
<comment type="caution">
    <text evidence="2">The sequence shown here is derived from an EMBL/GenBank/DDBJ whole genome shotgun (WGS) entry which is preliminary data.</text>
</comment>
<organism evidence="2 3">
    <name type="scientific">Streptococcus oralis subsp. oralis</name>
    <dbReference type="NCBI Taxonomy" id="1891914"/>
    <lineage>
        <taxon>Bacteria</taxon>
        <taxon>Bacillati</taxon>
        <taxon>Bacillota</taxon>
        <taxon>Bacilli</taxon>
        <taxon>Lactobacillales</taxon>
        <taxon>Streptococcaceae</taxon>
        <taxon>Streptococcus</taxon>
    </lineage>
</organism>
<keyword evidence="1" id="KW-0472">Membrane</keyword>
<protein>
    <submittedName>
        <fullName evidence="2">Uncharacterized protein</fullName>
    </submittedName>
</protein>
<gene>
    <name evidence="2" type="ORF">B7722_08595</name>
</gene>
<accession>A0A1X1GX72</accession>
<keyword evidence="1" id="KW-1133">Transmembrane helix</keyword>